<reference evidence="2 3" key="1">
    <citation type="submission" date="2014-02" db="EMBL/GenBank/DDBJ databases">
        <authorList>
            <person name="Genoscope - CEA"/>
        </authorList>
    </citation>
    <scope>NUCLEOTIDE SEQUENCE [LARGE SCALE GENOMIC DNA]</scope>
    <source>
        <strain evidence="2 3">PCC 8005</strain>
    </source>
</reference>
<protein>
    <recommendedName>
        <fullName evidence="1">DUF5615 domain-containing protein</fullName>
    </recommendedName>
</protein>
<organism evidence="2 3">
    <name type="scientific">Limnospira indica PCC 8005</name>
    <dbReference type="NCBI Taxonomy" id="376219"/>
    <lineage>
        <taxon>Bacteria</taxon>
        <taxon>Bacillati</taxon>
        <taxon>Cyanobacteriota</taxon>
        <taxon>Cyanophyceae</taxon>
        <taxon>Oscillatoriophycideae</taxon>
        <taxon>Oscillatoriales</taxon>
        <taxon>Sirenicapillariaceae</taxon>
        <taxon>Limnospira</taxon>
    </lineage>
</organism>
<proteinExistence type="predicted"/>
<gene>
    <name evidence="2" type="ORF">ARTHRO_50187</name>
</gene>
<dbReference type="AlphaFoldDB" id="A0A9P1KHN5"/>
<keyword evidence="3" id="KW-1185">Reference proteome</keyword>
<dbReference type="EMBL" id="FO818640">
    <property type="protein sequence ID" value="CDM97219.1"/>
    <property type="molecule type" value="Genomic_DNA"/>
</dbReference>
<dbReference type="Proteomes" id="UP000032946">
    <property type="component" value="Chromosome"/>
</dbReference>
<dbReference type="InterPro" id="IPR041049">
    <property type="entry name" value="DUF5615"/>
</dbReference>
<evidence type="ECO:0000313" key="3">
    <source>
        <dbReference type="Proteomes" id="UP000032946"/>
    </source>
</evidence>
<evidence type="ECO:0000259" key="1">
    <source>
        <dbReference type="Pfam" id="PF18480"/>
    </source>
</evidence>
<accession>A0A9P1KHN5</accession>
<dbReference type="Pfam" id="PF18480">
    <property type="entry name" value="DUF5615"/>
    <property type="match status" value="1"/>
</dbReference>
<evidence type="ECO:0000313" key="2">
    <source>
        <dbReference type="EMBL" id="CDM97219.1"/>
    </source>
</evidence>
<feature type="domain" description="DUF5615" evidence="1">
    <location>
        <begin position="7"/>
        <end position="95"/>
    </location>
</feature>
<sequence>MKMAIYYYFDAPLHRAIKIGLQLKLVEVMTAQEDNNSSAIDEIILSLYVQLKRPLVTTNHDFLVLDKNCVNQGKAFTGIFFFSPQVSMGYAIEELEVYAKMGELEDFANQVIFIGC</sequence>
<name>A0A9P1KHN5_9CYAN</name>